<evidence type="ECO:0008006" key="3">
    <source>
        <dbReference type="Google" id="ProtNLM"/>
    </source>
</evidence>
<evidence type="ECO:0000313" key="1">
    <source>
        <dbReference type="EMBL" id="CAH0540021.1"/>
    </source>
</evidence>
<reference evidence="1" key="1">
    <citation type="submission" date="2021-11" db="EMBL/GenBank/DDBJ databases">
        <authorList>
            <person name="Rodrigo-Torres L."/>
            <person name="Arahal R. D."/>
            <person name="Lucena T."/>
        </authorList>
    </citation>
    <scope>NUCLEOTIDE SEQUENCE</scope>
    <source>
        <strain evidence="1">CECT 7928</strain>
    </source>
</reference>
<comment type="caution">
    <text evidence="1">The sequence shown here is derived from an EMBL/GenBank/DDBJ whole genome shotgun (WGS) entry which is preliminary data.</text>
</comment>
<dbReference type="RefSeq" id="WP_237362055.1">
    <property type="nucleotide sequence ID" value="NZ_CAKLDM010000002.1"/>
</dbReference>
<sequence length="730" mass="81906">MMIKTDFKTKLTRIVFYSTTCLLSANIAADEFSHPVMTYSQSDFGGVGLLQMPTARMKPEGEFTFGTTYNSEYTHYTGSLQLFSWLESTIRYTQVHDVLYSSDSNFSGDTDYTDKSIDVKLGLLSESYWLPELSVGAQDIGGTGLFDGEYVVANKRYKNLDFTLGVGWGYIGNSANLSGSKSNSSDCGRNTSYSGDTGTVDLNRMFTGCSALFGGVQYQTAYQPLQLKLEYDGNDYQSDFPVTSGSTDMPSSTPWNFGLVYSPTDWAVLRVSYERGNTLTAGISLKTNLSTLKPTWVDTPSPNYKPQPAKTELTTSEWKKLNKDIQAIAGYEQTTLYQSEAAITLKGKPTKYRNLDEAHQRASYLIADTGLESDKINIIDSNEHLPLTETTIHTAALKRVAENDYPDSKFQDSSATANPQPILGEVKTHSNDDWSFGVAPVLQQSFGGSEDFYLYAIGVNANSTYNLTNNWKISNTIYGNILDNYDKFNYTVPPDGTDLKRVRTLSRQYYDKTIRIDNLQLTYFSHYGNSIYSQIYTGYLETMFAGTGTEWLYRPIDSNWALGSDINYVIQRDPDTVLGLFSQERHYDAQTGRYYNVQTGVATGHATMYWEPKFWQAIDNTLVKFSAGRYLSGDVGVTLDFSKQFDSGIIAGAFVTKTNLSADEYGEGSYTKGFYISIPLDLLTVRPSRERANISWLPLQRDGGQMLNKKYDLYSITDMRSPWYTRTIKE</sequence>
<dbReference type="InterPro" id="IPR010344">
    <property type="entry name" value="YbjH"/>
</dbReference>
<gene>
    <name evidence="1" type="ORF">VMF7928_02575</name>
</gene>
<proteinExistence type="predicted"/>
<dbReference type="Proteomes" id="UP000838748">
    <property type="component" value="Unassembled WGS sequence"/>
</dbReference>
<organism evidence="1 2">
    <name type="scientific">Vibrio marisflavi CECT 7928</name>
    <dbReference type="NCBI Taxonomy" id="634439"/>
    <lineage>
        <taxon>Bacteria</taxon>
        <taxon>Pseudomonadati</taxon>
        <taxon>Pseudomonadota</taxon>
        <taxon>Gammaproteobacteria</taxon>
        <taxon>Vibrionales</taxon>
        <taxon>Vibrionaceae</taxon>
        <taxon>Vibrio</taxon>
    </lineage>
</organism>
<accession>A0ABM9A4U0</accession>
<keyword evidence="2" id="KW-1185">Reference proteome</keyword>
<evidence type="ECO:0000313" key="2">
    <source>
        <dbReference type="Proteomes" id="UP000838748"/>
    </source>
</evidence>
<name>A0ABM9A4U0_9VIBR</name>
<protein>
    <recommendedName>
        <fullName evidence="3">YjbH domain-containing protein</fullName>
    </recommendedName>
</protein>
<dbReference type="EMBL" id="CAKLDM010000002">
    <property type="protein sequence ID" value="CAH0540021.1"/>
    <property type="molecule type" value="Genomic_DNA"/>
</dbReference>
<dbReference type="Pfam" id="PF06082">
    <property type="entry name" value="YjbH"/>
    <property type="match status" value="1"/>
</dbReference>